<accession>A0A9D4J7V9</accession>
<feature type="compositionally biased region" description="Polar residues" evidence="1">
    <location>
        <begin position="86"/>
        <end position="109"/>
    </location>
</feature>
<evidence type="ECO:0000313" key="2">
    <source>
        <dbReference type="EMBL" id="KAH3801785.1"/>
    </source>
</evidence>
<feature type="compositionally biased region" description="Basic residues" evidence="1">
    <location>
        <begin position="131"/>
        <end position="144"/>
    </location>
</feature>
<sequence>MDVSFKCNAQKRMESTSKSKPTLFKKAFELSQIAGYNVFVLTQDKHGNRCYFGTGPLKTQFLSQDGLTSGTKDSGMIIQTHPDRTVSVTPSPSKPNSNQTYLPASTRLQDVSPVVSLSEEAPQTMSPPNGKPKKGRSLSFRKKSAKEVASDSQVTPPQKQTTKERATTSKVIIYILLKILRILLFMTRCDLNVTFLGISRALSESFCLTKTVFSRP</sequence>
<evidence type="ECO:0000256" key="1">
    <source>
        <dbReference type="SAM" id="MobiDB-lite"/>
    </source>
</evidence>
<evidence type="ECO:0008006" key="4">
    <source>
        <dbReference type="Google" id="ProtNLM"/>
    </source>
</evidence>
<protein>
    <recommendedName>
        <fullName evidence="4">MADS-box domain-containing protein</fullName>
    </recommendedName>
</protein>
<dbReference type="GO" id="GO:0003677">
    <property type="term" value="F:DNA binding"/>
    <property type="evidence" value="ECO:0007669"/>
    <property type="project" value="InterPro"/>
</dbReference>
<evidence type="ECO:0000313" key="3">
    <source>
        <dbReference type="Proteomes" id="UP000828390"/>
    </source>
</evidence>
<gene>
    <name evidence="2" type="ORF">DPMN_155447</name>
</gene>
<comment type="caution">
    <text evidence="2">The sequence shown here is derived from an EMBL/GenBank/DDBJ whole genome shotgun (WGS) entry which is preliminary data.</text>
</comment>
<reference evidence="2" key="2">
    <citation type="submission" date="2020-11" db="EMBL/GenBank/DDBJ databases">
        <authorList>
            <person name="McCartney M.A."/>
            <person name="Auch B."/>
            <person name="Kono T."/>
            <person name="Mallez S."/>
            <person name="Becker A."/>
            <person name="Gohl D.M."/>
            <person name="Silverstein K.A.T."/>
            <person name="Koren S."/>
            <person name="Bechman K.B."/>
            <person name="Herman A."/>
            <person name="Abrahante J.E."/>
            <person name="Garbe J."/>
        </authorList>
    </citation>
    <scope>NUCLEOTIDE SEQUENCE</scope>
    <source>
        <strain evidence="2">Duluth1</strain>
        <tissue evidence="2">Whole animal</tissue>
    </source>
</reference>
<feature type="compositionally biased region" description="Polar residues" evidence="1">
    <location>
        <begin position="150"/>
        <end position="160"/>
    </location>
</feature>
<dbReference type="InterPro" id="IPR036879">
    <property type="entry name" value="TF_MADSbox_sf"/>
</dbReference>
<dbReference type="SUPFAM" id="SSF55455">
    <property type="entry name" value="SRF-like"/>
    <property type="match status" value="1"/>
</dbReference>
<dbReference type="Proteomes" id="UP000828390">
    <property type="component" value="Unassembled WGS sequence"/>
</dbReference>
<organism evidence="2 3">
    <name type="scientific">Dreissena polymorpha</name>
    <name type="common">Zebra mussel</name>
    <name type="synonym">Mytilus polymorpha</name>
    <dbReference type="NCBI Taxonomy" id="45954"/>
    <lineage>
        <taxon>Eukaryota</taxon>
        <taxon>Metazoa</taxon>
        <taxon>Spiralia</taxon>
        <taxon>Lophotrochozoa</taxon>
        <taxon>Mollusca</taxon>
        <taxon>Bivalvia</taxon>
        <taxon>Autobranchia</taxon>
        <taxon>Heteroconchia</taxon>
        <taxon>Euheterodonta</taxon>
        <taxon>Imparidentia</taxon>
        <taxon>Neoheterodontei</taxon>
        <taxon>Myida</taxon>
        <taxon>Dreissenoidea</taxon>
        <taxon>Dreissenidae</taxon>
        <taxon>Dreissena</taxon>
    </lineage>
</organism>
<dbReference type="AlphaFoldDB" id="A0A9D4J7V9"/>
<keyword evidence="3" id="KW-1185">Reference proteome</keyword>
<dbReference type="EMBL" id="JAIWYP010000007">
    <property type="protein sequence ID" value="KAH3801785.1"/>
    <property type="molecule type" value="Genomic_DNA"/>
</dbReference>
<proteinExistence type="predicted"/>
<dbReference type="GO" id="GO:0046983">
    <property type="term" value="F:protein dimerization activity"/>
    <property type="evidence" value="ECO:0007669"/>
    <property type="project" value="InterPro"/>
</dbReference>
<reference evidence="2" key="1">
    <citation type="journal article" date="2019" name="bioRxiv">
        <title>The Genome of the Zebra Mussel, Dreissena polymorpha: A Resource for Invasive Species Research.</title>
        <authorList>
            <person name="McCartney M.A."/>
            <person name="Auch B."/>
            <person name="Kono T."/>
            <person name="Mallez S."/>
            <person name="Zhang Y."/>
            <person name="Obille A."/>
            <person name="Becker A."/>
            <person name="Abrahante J.E."/>
            <person name="Garbe J."/>
            <person name="Badalamenti J.P."/>
            <person name="Herman A."/>
            <person name="Mangelson H."/>
            <person name="Liachko I."/>
            <person name="Sullivan S."/>
            <person name="Sone E.D."/>
            <person name="Koren S."/>
            <person name="Silverstein K.A.T."/>
            <person name="Beckman K.B."/>
            <person name="Gohl D.M."/>
        </authorList>
    </citation>
    <scope>NUCLEOTIDE SEQUENCE</scope>
    <source>
        <strain evidence="2">Duluth1</strain>
        <tissue evidence="2">Whole animal</tissue>
    </source>
</reference>
<name>A0A9D4J7V9_DREPO</name>
<feature type="region of interest" description="Disordered" evidence="1">
    <location>
        <begin position="82"/>
        <end position="163"/>
    </location>
</feature>